<gene>
    <name evidence="1" type="ORF">A3G52_01120</name>
</gene>
<sequence length="747" mass="80761">MTGGLCGSTNSTLGCPAGAIYNFQTGQKCSTTSTQPTVGQPFQPVFQPSIIILLPNAGYNFKVGDATHVWWQTNQPILYPWANVTLFDYSGNYIAGWLNRRYSSASSVLVDFSHSSLRNATLPADYQIKVELCPTTIVDGDIGCGVNGISNTRNIKISPATTTQSIKVDFISSSAKTDGASQGSLTGNDSGIYDITFDVTAISHDSNDIYLDGDVYKGQFLGLEYGDGLHWGTTTNSTLRFDSVNVNYALLQSHVSISGDVLNPNDIRFRIPAGETRRFTFKSSLGPVESDVQAGVQINELKWATTTRDIMNNSYNTSALNFKTQTIALNVSERTIIQPSIGIWNTWVSGGRTVNILWNAIGMPQEGLLEVALIDKTTGSIYESLLDNYTVNKCLTGGLYEIPCVSIRQGSISLPVPATLPTGEYKVRINCVVRSAPNLVKTPCTGDFMHSRDDSDNYFTITQTQTKPTLTLERQTINSGDVATLNFTPASNTTAAWMYLVCPAGLTGVSEKGITNVCNKWTVLGTTAFSYGIQFTNSTKTELKAVPNYYVMTPAKPGLYQAVSGEITVKPVGVVSAQPSIKVDFVSSSAKTDGASSGSITGNDTGIYTITFDVTAIGDDVFIDGDVPRARFGGDGINWATTTNTTYGFDYLNYLPLYILEAEGEEGSNSVAPDVKTSGAISYGIPEGETRRFTLQVNIGPAPKDVQAGIILNGLRWDTDSGDTHDNLYNFNLGRFRTDTIFLNQQD</sequence>
<proteinExistence type="predicted"/>
<accession>A0A1G2P258</accession>
<dbReference type="Proteomes" id="UP000177269">
    <property type="component" value="Unassembled WGS sequence"/>
</dbReference>
<organism evidence="1 2">
    <name type="scientific">Candidatus Taylorbacteria bacterium RIFCSPLOWO2_12_FULL_43_20</name>
    <dbReference type="NCBI Taxonomy" id="1802332"/>
    <lineage>
        <taxon>Bacteria</taxon>
        <taxon>Candidatus Tayloriibacteriota</taxon>
    </lineage>
</organism>
<evidence type="ECO:0000313" key="1">
    <source>
        <dbReference type="EMBL" id="OHA42418.1"/>
    </source>
</evidence>
<name>A0A1G2P258_9BACT</name>
<dbReference type="AlphaFoldDB" id="A0A1G2P258"/>
<protein>
    <submittedName>
        <fullName evidence="1">Uncharacterized protein</fullName>
    </submittedName>
</protein>
<comment type="caution">
    <text evidence="1">The sequence shown here is derived from an EMBL/GenBank/DDBJ whole genome shotgun (WGS) entry which is preliminary data.</text>
</comment>
<reference evidence="1 2" key="1">
    <citation type="journal article" date="2016" name="Nat. Commun.">
        <title>Thousands of microbial genomes shed light on interconnected biogeochemical processes in an aquifer system.</title>
        <authorList>
            <person name="Anantharaman K."/>
            <person name="Brown C.T."/>
            <person name="Hug L.A."/>
            <person name="Sharon I."/>
            <person name="Castelle C.J."/>
            <person name="Probst A.J."/>
            <person name="Thomas B.C."/>
            <person name="Singh A."/>
            <person name="Wilkins M.J."/>
            <person name="Karaoz U."/>
            <person name="Brodie E.L."/>
            <person name="Williams K.H."/>
            <person name="Hubbard S.S."/>
            <person name="Banfield J.F."/>
        </authorList>
    </citation>
    <scope>NUCLEOTIDE SEQUENCE [LARGE SCALE GENOMIC DNA]</scope>
</reference>
<evidence type="ECO:0000313" key="2">
    <source>
        <dbReference type="Proteomes" id="UP000177269"/>
    </source>
</evidence>
<dbReference type="EMBL" id="MHSK01000012">
    <property type="protein sequence ID" value="OHA42418.1"/>
    <property type="molecule type" value="Genomic_DNA"/>
</dbReference>